<dbReference type="Proteomes" id="UP000054270">
    <property type="component" value="Unassembled WGS sequence"/>
</dbReference>
<protein>
    <submittedName>
        <fullName evidence="2">Uncharacterized protein</fullName>
    </submittedName>
</protein>
<sequence>MEQRETEDKEQKTRRKGKEKEPVIEQESAKTNQQGTEKQRKKLSMLNTEQRRAHDMVERRLIERSNSERTQQSPAPNDNPRTRRNRQIDAYKRDNRDI</sequence>
<evidence type="ECO:0000256" key="1">
    <source>
        <dbReference type="SAM" id="MobiDB-lite"/>
    </source>
</evidence>
<feature type="compositionally biased region" description="Basic and acidic residues" evidence="1">
    <location>
        <begin position="1"/>
        <end position="11"/>
    </location>
</feature>
<accession>A0A0D2KGK0</accession>
<dbReference type="AlphaFoldDB" id="A0A0D2KGK0"/>
<name>A0A0D2KGK0_HYPSF</name>
<evidence type="ECO:0000313" key="3">
    <source>
        <dbReference type="Proteomes" id="UP000054270"/>
    </source>
</evidence>
<feature type="region of interest" description="Disordered" evidence="1">
    <location>
        <begin position="1"/>
        <end position="98"/>
    </location>
</feature>
<feature type="compositionally biased region" description="Basic and acidic residues" evidence="1">
    <location>
        <begin position="49"/>
        <end position="67"/>
    </location>
</feature>
<reference evidence="3" key="1">
    <citation type="submission" date="2014-04" db="EMBL/GenBank/DDBJ databases">
        <title>Evolutionary Origins and Diversification of the Mycorrhizal Mutualists.</title>
        <authorList>
            <consortium name="DOE Joint Genome Institute"/>
            <consortium name="Mycorrhizal Genomics Consortium"/>
            <person name="Kohler A."/>
            <person name="Kuo A."/>
            <person name="Nagy L.G."/>
            <person name="Floudas D."/>
            <person name="Copeland A."/>
            <person name="Barry K.W."/>
            <person name="Cichocki N."/>
            <person name="Veneault-Fourrey C."/>
            <person name="LaButti K."/>
            <person name="Lindquist E.A."/>
            <person name="Lipzen A."/>
            <person name="Lundell T."/>
            <person name="Morin E."/>
            <person name="Murat C."/>
            <person name="Riley R."/>
            <person name="Ohm R."/>
            <person name="Sun H."/>
            <person name="Tunlid A."/>
            <person name="Henrissat B."/>
            <person name="Grigoriev I.V."/>
            <person name="Hibbett D.S."/>
            <person name="Martin F."/>
        </authorList>
    </citation>
    <scope>NUCLEOTIDE SEQUENCE [LARGE SCALE GENOMIC DNA]</scope>
    <source>
        <strain evidence="3">FD-334 SS-4</strain>
    </source>
</reference>
<gene>
    <name evidence="2" type="ORF">HYPSUDRAFT_49718</name>
</gene>
<organism evidence="2 3">
    <name type="scientific">Hypholoma sublateritium (strain FD-334 SS-4)</name>
    <dbReference type="NCBI Taxonomy" id="945553"/>
    <lineage>
        <taxon>Eukaryota</taxon>
        <taxon>Fungi</taxon>
        <taxon>Dikarya</taxon>
        <taxon>Basidiomycota</taxon>
        <taxon>Agaricomycotina</taxon>
        <taxon>Agaricomycetes</taxon>
        <taxon>Agaricomycetidae</taxon>
        <taxon>Agaricales</taxon>
        <taxon>Agaricineae</taxon>
        <taxon>Strophariaceae</taxon>
        <taxon>Hypholoma</taxon>
    </lineage>
</organism>
<keyword evidence="3" id="KW-1185">Reference proteome</keyword>
<evidence type="ECO:0000313" key="2">
    <source>
        <dbReference type="EMBL" id="KJA13632.1"/>
    </source>
</evidence>
<feature type="compositionally biased region" description="Basic and acidic residues" evidence="1">
    <location>
        <begin position="86"/>
        <end position="98"/>
    </location>
</feature>
<dbReference type="EMBL" id="KN817725">
    <property type="protein sequence ID" value="KJA13632.1"/>
    <property type="molecule type" value="Genomic_DNA"/>
</dbReference>
<proteinExistence type="predicted"/>